<evidence type="ECO:0000256" key="1">
    <source>
        <dbReference type="ARBA" id="ARBA00009437"/>
    </source>
</evidence>
<dbReference type="InterPro" id="IPR036388">
    <property type="entry name" value="WH-like_DNA-bd_sf"/>
</dbReference>
<dbReference type="PROSITE" id="PS50931">
    <property type="entry name" value="HTH_LYSR"/>
    <property type="match status" value="1"/>
</dbReference>
<evidence type="ECO:0000259" key="5">
    <source>
        <dbReference type="PROSITE" id="PS50931"/>
    </source>
</evidence>
<dbReference type="PANTHER" id="PTHR30419:SF8">
    <property type="entry name" value="NITROGEN ASSIMILATION TRANSCRIPTIONAL ACTIVATOR-RELATED"/>
    <property type="match status" value="1"/>
</dbReference>
<dbReference type="SUPFAM" id="SSF53850">
    <property type="entry name" value="Periplasmic binding protein-like II"/>
    <property type="match status" value="1"/>
</dbReference>
<dbReference type="PANTHER" id="PTHR30419">
    <property type="entry name" value="HTH-TYPE TRANSCRIPTIONAL REGULATOR YBHD"/>
    <property type="match status" value="1"/>
</dbReference>
<reference evidence="7" key="1">
    <citation type="submission" date="2016-10" db="EMBL/GenBank/DDBJ databases">
        <authorList>
            <person name="Varghese N."/>
            <person name="Submissions S."/>
        </authorList>
    </citation>
    <scope>NUCLEOTIDE SEQUENCE [LARGE SCALE GENOMIC DNA]</scope>
    <source>
        <strain evidence="7">LMG 26416</strain>
    </source>
</reference>
<protein>
    <submittedName>
        <fullName evidence="6">DNA-binding transcriptional regulator, LysR family</fullName>
    </submittedName>
</protein>
<dbReference type="AlphaFoldDB" id="A0A1H7M369"/>
<feature type="domain" description="HTH lysR-type" evidence="5">
    <location>
        <begin position="17"/>
        <end position="74"/>
    </location>
</feature>
<name>A0A1H7M369_9BURK</name>
<dbReference type="GO" id="GO:0003700">
    <property type="term" value="F:DNA-binding transcription factor activity"/>
    <property type="evidence" value="ECO:0007669"/>
    <property type="project" value="InterPro"/>
</dbReference>
<dbReference type="InterPro" id="IPR036390">
    <property type="entry name" value="WH_DNA-bd_sf"/>
</dbReference>
<dbReference type="InterPro" id="IPR050950">
    <property type="entry name" value="HTH-type_LysR_regulators"/>
</dbReference>
<dbReference type="Pfam" id="PF03466">
    <property type="entry name" value="LysR_substrate"/>
    <property type="match status" value="1"/>
</dbReference>
<dbReference type="EMBL" id="FOAJ01000004">
    <property type="protein sequence ID" value="SEL05591.1"/>
    <property type="molecule type" value="Genomic_DNA"/>
</dbReference>
<comment type="similarity">
    <text evidence="1">Belongs to the LysR transcriptional regulatory family.</text>
</comment>
<evidence type="ECO:0000256" key="2">
    <source>
        <dbReference type="ARBA" id="ARBA00023015"/>
    </source>
</evidence>
<dbReference type="OrthoDB" id="8806341at2"/>
<keyword evidence="2" id="KW-0805">Transcription regulation</keyword>
<dbReference type="Proteomes" id="UP000199120">
    <property type="component" value="Unassembled WGS sequence"/>
</dbReference>
<evidence type="ECO:0000256" key="4">
    <source>
        <dbReference type="ARBA" id="ARBA00023163"/>
    </source>
</evidence>
<gene>
    <name evidence="6" type="ORF">SAMN05192542_104599</name>
</gene>
<accession>A0A1H7M369</accession>
<dbReference type="GO" id="GO:0005829">
    <property type="term" value="C:cytosol"/>
    <property type="evidence" value="ECO:0007669"/>
    <property type="project" value="TreeGrafter"/>
</dbReference>
<keyword evidence="7" id="KW-1185">Reference proteome</keyword>
<dbReference type="Pfam" id="PF00126">
    <property type="entry name" value="HTH_1"/>
    <property type="match status" value="1"/>
</dbReference>
<proteinExistence type="inferred from homology"/>
<dbReference type="InterPro" id="IPR005119">
    <property type="entry name" value="LysR_subst-bd"/>
</dbReference>
<keyword evidence="4" id="KW-0804">Transcription</keyword>
<dbReference type="Gene3D" id="3.40.190.290">
    <property type="match status" value="1"/>
</dbReference>
<evidence type="ECO:0000313" key="7">
    <source>
        <dbReference type="Proteomes" id="UP000199120"/>
    </source>
</evidence>
<keyword evidence="3 6" id="KW-0238">DNA-binding</keyword>
<evidence type="ECO:0000256" key="3">
    <source>
        <dbReference type="ARBA" id="ARBA00023125"/>
    </source>
</evidence>
<dbReference type="GO" id="GO:0003677">
    <property type="term" value="F:DNA binding"/>
    <property type="evidence" value="ECO:0007669"/>
    <property type="project" value="UniProtKB-KW"/>
</dbReference>
<dbReference type="InterPro" id="IPR000847">
    <property type="entry name" value="LysR_HTH_N"/>
</dbReference>
<evidence type="ECO:0000313" key="6">
    <source>
        <dbReference type="EMBL" id="SEL05591.1"/>
    </source>
</evidence>
<dbReference type="STRING" id="416943.SAMN05445871_3577"/>
<dbReference type="SUPFAM" id="SSF46785">
    <property type="entry name" value="Winged helix' DNA-binding domain"/>
    <property type="match status" value="1"/>
</dbReference>
<sequence length="320" mass="35057">MTAFDPTQVLHKLTSRLRVRQLMLLMQIEQHGSITRAAEHMSSSQPAVTQALAELEDLFGTPLFDRSARGMTPTPLGRLVLMCARGIAEDLGHLVGDIEAALAGRAAHIHLGVVPFVPSRLLASAIERTRSDGGQRISVTLHEGTSEHLLSRLQDHKLDVVIGRASSTLDATQVSMEVLYRQPPRLIAGRRLAARLSRVRPDWRRLAELDWILGAPHTPMREQVASIFLDAGIAPPVPLTESYSSRLIGEMVAAGERAVSIVPADIADELVRVAGVSVVPYTLEWSLPPVALFQRARGRRVVDQVFADSLHALLRETYPS</sequence>
<organism evidence="6 7">
    <name type="scientific">Paraburkholderia caballeronis</name>
    <dbReference type="NCBI Taxonomy" id="416943"/>
    <lineage>
        <taxon>Bacteria</taxon>
        <taxon>Pseudomonadati</taxon>
        <taxon>Pseudomonadota</taxon>
        <taxon>Betaproteobacteria</taxon>
        <taxon>Burkholderiales</taxon>
        <taxon>Burkholderiaceae</taxon>
        <taxon>Paraburkholderia</taxon>
    </lineage>
</organism>
<dbReference type="PRINTS" id="PR00039">
    <property type="entry name" value="HTHLYSR"/>
</dbReference>
<dbReference type="Gene3D" id="1.10.10.10">
    <property type="entry name" value="Winged helix-like DNA-binding domain superfamily/Winged helix DNA-binding domain"/>
    <property type="match status" value="1"/>
</dbReference>
<dbReference type="RefSeq" id="WP_090547447.1">
    <property type="nucleotide sequence ID" value="NZ_FNSR01000002.1"/>
</dbReference>